<reference evidence="2 3" key="1">
    <citation type="journal article" date="2015" name="Genome Announc.">
        <title>Complete Genome Sequence of Citrobacter freundii Myophage Michonne.</title>
        <authorList>
            <person name="Bernal C.L."/>
            <person name="Berkowitz V.E."/>
            <person name="Cahill J.L."/>
            <person name="Rasche E.S."/>
            <person name="Kuty Everett G.F."/>
        </authorList>
    </citation>
    <scope>NUCLEOTIDE SEQUENCE [LARGE SCALE GENOMIC DNA]</scope>
</reference>
<evidence type="ECO:0000259" key="1">
    <source>
        <dbReference type="PROSITE" id="PS50943"/>
    </source>
</evidence>
<dbReference type="SMART" id="SM00530">
    <property type="entry name" value="HTH_XRE"/>
    <property type="match status" value="1"/>
</dbReference>
<dbReference type="Proteomes" id="UP000202391">
    <property type="component" value="Segment"/>
</dbReference>
<evidence type="ECO:0000313" key="2">
    <source>
        <dbReference type="EMBL" id="AKU43999.1"/>
    </source>
</evidence>
<dbReference type="InterPro" id="IPR010982">
    <property type="entry name" value="Lambda_DNA-bd_dom_sf"/>
</dbReference>
<sequence length="99" mass="11346">MNEVFDPYAPQDSWEADREAEMESYICPMDIAEMKDFVSFRFSKEVEKLKLSQAQVATVCEISQSRVSNIINDPQKISLEYMLNACAKLGVNFNLRLAD</sequence>
<proteinExistence type="predicted"/>
<dbReference type="RefSeq" id="YP_009177297.1">
    <property type="nucleotide sequence ID" value="NC_028247.1"/>
</dbReference>
<dbReference type="KEGG" id="vg:26586791"/>
<dbReference type="InterPro" id="IPR001387">
    <property type="entry name" value="Cro/C1-type_HTH"/>
</dbReference>
<organism evidence="2 3">
    <name type="scientific">Citrobacter phage Michonne</name>
    <dbReference type="NCBI Taxonomy" id="1675603"/>
    <lineage>
        <taxon>Viruses</taxon>
        <taxon>Duplodnaviria</taxon>
        <taxon>Heunggongvirae</taxon>
        <taxon>Uroviricota</taxon>
        <taxon>Caudoviricetes</taxon>
        <taxon>Andersonviridae</taxon>
        <taxon>Ounavirinae</taxon>
        <taxon>Mooglevirus</taxon>
        <taxon>Mooglevirus mordin</taxon>
    </lineage>
</organism>
<dbReference type="Pfam" id="PF01381">
    <property type="entry name" value="HTH_3"/>
    <property type="match status" value="1"/>
</dbReference>
<evidence type="ECO:0000313" key="3">
    <source>
        <dbReference type="Proteomes" id="UP000202391"/>
    </source>
</evidence>
<accession>A0A0K1LNL1</accession>
<dbReference type="GO" id="GO:0003677">
    <property type="term" value="F:DNA binding"/>
    <property type="evidence" value="ECO:0007669"/>
    <property type="project" value="InterPro"/>
</dbReference>
<protein>
    <submittedName>
        <fullName evidence="2">Transcriptional regulatory protein</fullName>
    </submittedName>
</protein>
<dbReference type="EMBL" id="KT001916">
    <property type="protein sequence ID" value="AKU43999.1"/>
    <property type="molecule type" value="Genomic_DNA"/>
</dbReference>
<gene>
    <name evidence="2" type="ORF">CPT_Michonne50</name>
</gene>
<feature type="domain" description="HTH cro/C1-type" evidence="1">
    <location>
        <begin position="47"/>
        <end position="96"/>
    </location>
</feature>
<name>A0A0K1LNL1_9CAUD</name>
<dbReference type="CDD" id="cd00093">
    <property type="entry name" value="HTH_XRE"/>
    <property type="match status" value="1"/>
</dbReference>
<dbReference type="PROSITE" id="PS50943">
    <property type="entry name" value="HTH_CROC1"/>
    <property type="match status" value="1"/>
</dbReference>
<dbReference type="OrthoDB" id="16913at10239"/>
<dbReference type="SUPFAM" id="SSF47413">
    <property type="entry name" value="lambda repressor-like DNA-binding domains"/>
    <property type="match status" value="1"/>
</dbReference>
<dbReference type="Gene3D" id="1.10.260.40">
    <property type="entry name" value="lambda repressor-like DNA-binding domains"/>
    <property type="match status" value="1"/>
</dbReference>